<evidence type="ECO:0000256" key="10">
    <source>
        <dbReference type="RuleBase" id="RU000411"/>
    </source>
</evidence>
<dbReference type="FunFam" id="2.30.39.10:FF:000003">
    <property type="entry name" value="alpha-1-antitrypsin isoform X1"/>
    <property type="match status" value="1"/>
</dbReference>
<evidence type="ECO:0000313" key="14">
    <source>
        <dbReference type="EMBL" id="KAF1389780.1"/>
    </source>
</evidence>
<evidence type="ECO:0000256" key="1">
    <source>
        <dbReference type="ARBA" id="ARBA00004613"/>
    </source>
</evidence>
<dbReference type="Gene3D" id="2.30.39.10">
    <property type="entry name" value="Alpha-1-antitrypsin, domain 1"/>
    <property type="match status" value="1"/>
</dbReference>
<dbReference type="InterPro" id="IPR042185">
    <property type="entry name" value="Serpin_sf_2"/>
</dbReference>
<dbReference type="InterPro" id="IPR000215">
    <property type="entry name" value="Serpin_fam"/>
</dbReference>
<feature type="compositionally biased region" description="Basic and acidic residues" evidence="11">
    <location>
        <begin position="26"/>
        <end position="36"/>
    </location>
</feature>
<dbReference type="FunFam" id="3.30.497.10:FF:000001">
    <property type="entry name" value="Serine protease inhibitor"/>
    <property type="match status" value="1"/>
</dbReference>
<accession>A0A6A5F861</accession>
<keyword evidence="5" id="KW-0325">Glycoprotein</keyword>
<dbReference type="Proteomes" id="UP000465112">
    <property type="component" value="Chromosome 6"/>
</dbReference>
<dbReference type="EMBL" id="VHII01000006">
    <property type="protein sequence ID" value="KAF1389780.1"/>
    <property type="molecule type" value="Genomic_DNA"/>
</dbReference>
<comment type="subcellular location">
    <subcellularLocation>
        <location evidence="1">Secreted</location>
    </subcellularLocation>
</comment>
<dbReference type="PANTHER" id="PTHR11461:SF375">
    <property type="entry name" value="THYROXINE-BINDING GLOBULIN"/>
    <property type="match status" value="1"/>
</dbReference>
<reference evidence="14 15" key="1">
    <citation type="submission" date="2019-06" db="EMBL/GenBank/DDBJ databases">
        <title>A chromosome-scale genome assembly of the European perch, Perca fluviatilis.</title>
        <authorList>
            <person name="Roques C."/>
            <person name="Zahm M."/>
            <person name="Cabau C."/>
            <person name="Klopp C."/>
            <person name="Bouchez O."/>
            <person name="Donnadieu C."/>
            <person name="Kuhl H."/>
            <person name="Gislard M."/>
            <person name="Guendouz S."/>
            <person name="Journot L."/>
            <person name="Haffray P."/>
            <person name="Bestin A."/>
            <person name="Morvezen R."/>
            <person name="Feron R."/>
            <person name="Wen M."/>
            <person name="Jouanno E."/>
            <person name="Herpin A."/>
            <person name="Schartl M."/>
            <person name="Postlethwait J."/>
            <person name="Schaerlinger B."/>
            <person name="Chardard D."/>
            <person name="Lecocq T."/>
            <person name="Poncet C."/>
            <person name="Jaffrelo L."/>
            <person name="Lampietro C."/>
            <person name="Guiguen Y."/>
        </authorList>
    </citation>
    <scope>NUCLEOTIDE SEQUENCE [LARGE SCALE GENOMIC DNA]</scope>
    <source>
        <tissue evidence="14">Blood</tissue>
    </source>
</reference>
<evidence type="ECO:0000256" key="7">
    <source>
        <dbReference type="ARBA" id="ARBA00039512"/>
    </source>
</evidence>
<dbReference type="GO" id="GO:0004867">
    <property type="term" value="F:serine-type endopeptidase inhibitor activity"/>
    <property type="evidence" value="ECO:0007669"/>
    <property type="project" value="InterPro"/>
</dbReference>
<gene>
    <name evidence="14" type="ORF">PFLUV_G00077090</name>
</gene>
<comment type="function">
    <text evidence="6">Major thyroid hormone transport protein in serum.</text>
</comment>
<dbReference type="OrthoDB" id="671595at2759"/>
<dbReference type="InterPro" id="IPR036186">
    <property type="entry name" value="Serpin_sf"/>
</dbReference>
<dbReference type="GO" id="GO:0005615">
    <property type="term" value="C:extracellular space"/>
    <property type="evidence" value="ECO:0007669"/>
    <property type="project" value="InterPro"/>
</dbReference>
<evidence type="ECO:0000256" key="8">
    <source>
        <dbReference type="ARBA" id="ARBA00042967"/>
    </source>
</evidence>
<evidence type="ECO:0000256" key="12">
    <source>
        <dbReference type="SAM" id="SignalP"/>
    </source>
</evidence>
<dbReference type="Gene3D" id="3.30.497.10">
    <property type="entry name" value="Antithrombin, subunit I, domain 2"/>
    <property type="match status" value="1"/>
</dbReference>
<dbReference type="InterPro" id="IPR042178">
    <property type="entry name" value="Serpin_sf_1"/>
</dbReference>
<dbReference type="InterPro" id="IPR023795">
    <property type="entry name" value="Serpin_CS"/>
</dbReference>
<dbReference type="PROSITE" id="PS00284">
    <property type="entry name" value="SERPIN"/>
    <property type="match status" value="1"/>
</dbReference>
<keyword evidence="15" id="KW-1185">Reference proteome</keyword>
<dbReference type="InterPro" id="IPR023796">
    <property type="entry name" value="Serpin_dom"/>
</dbReference>
<evidence type="ECO:0000313" key="15">
    <source>
        <dbReference type="Proteomes" id="UP000465112"/>
    </source>
</evidence>
<organism evidence="14 15">
    <name type="scientific">Perca fluviatilis</name>
    <name type="common">European perch</name>
    <dbReference type="NCBI Taxonomy" id="8168"/>
    <lineage>
        <taxon>Eukaryota</taxon>
        <taxon>Metazoa</taxon>
        <taxon>Chordata</taxon>
        <taxon>Craniata</taxon>
        <taxon>Vertebrata</taxon>
        <taxon>Euteleostomi</taxon>
        <taxon>Actinopterygii</taxon>
        <taxon>Neopterygii</taxon>
        <taxon>Teleostei</taxon>
        <taxon>Neoteleostei</taxon>
        <taxon>Acanthomorphata</taxon>
        <taxon>Eupercaria</taxon>
        <taxon>Perciformes</taxon>
        <taxon>Percoidei</taxon>
        <taxon>Percidae</taxon>
        <taxon>Percinae</taxon>
        <taxon>Perca</taxon>
    </lineage>
</organism>
<evidence type="ECO:0000256" key="3">
    <source>
        <dbReference type="ARBA" id="ARBA00022525"/>
    </source>
</evidence>
<feature type="signal peptide" evidence="12">
    <location>
        <begin position="1"/>
        <end position="21"/>
    </location>
</feature>
<dbReference type="PANTHER" id="PTHR11461">
    <property type="entry name" value="SERINE PROTEASE INHIBITOR, SERPIN"/>
    <property type="match status" value="1"/>
</dbReference>
<dbReference type="FunFam" id="2.10.310.10:FF:000001">
    <property type="entry name" value="Serpin family A member 1"/>
    <property type="match status" value="1"/>
</dbReference>
<dbReference type="AlphaFoldDB" id="A0A6A5F861"/>
<dbReference type="SMART" id="SM00093">
    <property type="entry name" value="SERPIN"/>
    <property type="match status" value="1"/>
</dbReference>
<comment type="caution">
    <text evidence="14">The sequence shown here is derived from an EMBL/GenBank/DDBJ whole genome shotgun (WGS) entry which is preliminary data.</text>
</comment>
<feature type="domain" description="Serpin" evidence="13">
    <location>
        <begin position="60"/>
        <end position="420"/>
    </location>
</feature>
<evidence type="ECO:0000256" key="5">
    <source>
        <dbReference type="ARBA" id="ARBA00023180"/>
    </source>
</evidence>
<comment type="similarity">
    <text evidence="2 10">Belongs to the serpin family.</text>
</comment>
<proteinExistence type="inferred from homology"/>
<feature type="chain" id="PRO_5025467883" description="Thyroxine-binding globulin" evidence="12">
    <location>
        <begin position="22"/>
        <end position="422"/>
    </location>
</feature>
<dbReference type="Pfam" id="PF00079">
    <property type="entry name" value="Serpin"/>
    <property type="match status" value="1"/>
</dbReference>
<evidence type="ECO:0000256" key="11">
    <source>
        <dbReference type="SAM" id="MobiDB-lite"/>
    </source>
</evidence>
<sequence length="422" mass="46966">MTMRAAVGLWVLSAVICVGRGHHHPDHLGHGNDKASQDTVEDGSANSVSLVNEANQEFSFRLYRQLAAHADSQGKNIFFSPASVSTALAALSVGAQGETHRQLFSGLGFNSSLLTQTDVDQAFQRFLQRANNTSQEDASEGTSVFVDNGFKPKPEFLQTLKHSYLADGFSVDFSQAAETADTINKYVEEKTNGKIDKLVENLDPSTVMYLISYIYYKGKWESPFDPELTKQDDFNVDENTKVSVDMMNMEKRFHTYHDHDLNTTVLQLPLNSSYSMLLMLPDVMATLENAISPNHVTKWLKAMTRPRKHDVYVPKFSIKTSYNLNDVLSEMGMTDMFGDRANLRGISEEQGLKVSDVVHKATLDMDETGAEAAAATGISIMPMSGFWGPVPVLKFNRPFMVLITERNTEKILFLGKIINPTI</sequence>
<dbReference type="Gene3D" id="2.10.310.10">
    <property type="entry name" value="Serpins superfamily"/>
    <property type="match status" value="1"/>
</dbReference>
<evidence type="ECO:0000256" key="9">
    <source>
        <dbReference type="ARBA" id="ARBA00043177"/>
    </source>
</evidence>
<evidence type="ECO:0000256" key="4">
    <source>
        <dbReference type="ARBA" id="ARBA00022729"/>
    </source>
</evidence>
<evidence type="ECO:0000259" key="13">
    <source>
        <dbReference type="SMART" id="SM00093"/>
    </source>
</evidence>
<feature type="region of interest" description="Disordered" evidence="11">
    <location>
        <begin position="25"/>
        <end position="45"/>
    </location>
</feature>
<evidence type="ECO:0000256" key="2">
    <source>
        <dbReference type="ARBA" id="ARBA00009500"/>
    </source>
</evidence>
<keyword evidence="4 12" id="KW-0732">Signal</keyword>
<protein>
    <recommendedName>
        <fullName evidence="7">Thyroxine-binding globulin</fullName>
    </recommendedName>
    <alternativeName>
        <fullName evidence="9">Serpin A7</fullName>
    </alternativeName>
    <alternativeName>
        <fullName evidence="8">T4-binding globulin</fullName>
    </alternativeName>
</protein>
<name>A0A6A5F861_PERFL</name>
<keyword evidence="3" id="KW-0964">Secreted</keyword>
<dbReference type="SUPFAM" id="SSF56574">
    <property type="entry name" value="Serpins"/>
    <property type="match status" value="1"/>
</dbReference>
<evidence type="ECO:0000256" key="6">
    <source>
        <dbReference type="ARBA" id="ARBA00037352"/>
    </source>
</evidence>